<gene>
    <name evidence="12" type="primary">rpoN</name>
    <name evidence="12" type="ORF">E4663_14145</name>
</gene>
<feature type="domain" description="RNA polymerase sigma factor 54 core-binding" evidence="11">
    <location>
        <begin position="64"/>
        <end position="226"/>
    </location>
</feature>
<dbReference type="Gene3D" id="1.10.10.1330">
    <property type="entry name" value="RNA polymerase sigma-54 factor, core-binding domain"/>
    <property type="match status" value="1"/>
</dbReference>
<evidence type="ECO:0000256" key="4">
    <source>
        <dbReference type="ARBA" id="ARBA00022695"/>
    </source>
</evidence>
<dbReference type="PROSITE" id="PS50044">
    <property type="entry name" value="SIGMA54_3"/>
    <property type="match status" value="1"/>
</dbReference>
<comment type="similarity">
    <text evidence="1">Belongs to the sigma-54 factor family.</text>
</comment>
<dbReference type="GO" id="GO:0003677">
    <property type="term" value="F:DNA binding"/>
    <property type="evidence" value="ECO:0007669"/>
    <property type="project" value="UniProtKB-KW"/>
</dbReference>
<evidence type="ECO:0000256" key="7">
    <source>
        <dbReference type="ARBA" id="ARBA00023125"/>
    </source>
</evidence>
<keyword evidence="6" id="KW-0731">Sigma factor</keyword>
<evidence type="ECO:0000256" key="8">
    <source>
        <dbReference type="ARBA" id="ARBA00023163"/>
    </source>
</evidence>
<evidence type="ECO:0000259" key="11">
    <source>
        <dbReference type="Pfam" id="PF04963"/>
    </source>
</evidence>
<evidence type="ECO:0000313" key="13">
    <source>
        <dbReference type="Proteomes" id="UP000297982"/>
    </source>
</evidence>
<dbReference type="InterPro" id="IPR038709">
    <property type="entry name" value="RpoN_core-bd_sf"/>
</dbReference>
<organism evidence="12 13">
    <name type="scientific">Halobacillus salinus</name>
    <dbReference type="NCBI Taxonomy" id="192814"/>
    <lineage>
        <taxon>Bacteria</taxon>
        <taxon>Bacillati</taxon>
        <taxon>Bacillota</taxon>
        <taxon>Bacilli</taxon>
        <taxon>Bacillales</taxon>
        <taxon>Bacillaceae</taxon>
        <taxon>Halobacillus</taxon>
    </lineage>
</organism>
<comment type="caution">
    <text evidence="12">The sequence shown here is derived from an EMBL/GenBank/DDBJ whole genome shotgun (WGS) entry which is preliminary data.</text>
</comment>
<dbReference type="InterPro" id="IPR007046">
    <property type="entry name" value="RNA_pol_sigma_54_core-bd"/>
</dbReference>
<keyword evidence="13" id="KW-1185">Reference proteome</keyword>
<keyword evidence="3" id="KW-0808">Transferase</keyword>
<evidence type="ECO:0000256" key="9">
    <source>
        <dbReference type="SAM" id="MobiDB-lite"/>
    </source>
</evidence>
<dbReference type="Pfam" id="PF00309">
    <property type="entry name" value="Sigma54_AID"/>
    <property type="match status" value="1"/>
</dbReference>
<dbReference type="Pfam" id="PF04963">
    <property type="entry name" value="Sigma54_CBD"/>
    <property type="match status" value="1"/>
</dbReference>
<proteinExistence type="inferred from homology"/>
<dbReference type="PANTHER" id="PTHR32248:SF4">
    <property type="entry name" value="RNA POLYMERASE SIGMA-54 FACTOR"/>
    <property type="match status" value="1"/>
</dbReference>
<keyword evidence="2" id="KW-0240">DNA-directed RNA polymerase</keyword>
<sequence length="411" mass="46875">MKLRQNQTTNLSMTQELSQAIQLLKYPIDELIEYVQEQALENPLFEFPKLSSQDSGAFDVPSPQKDWRESAKEQVRTLNVNEEVVGIILYLVDLLNERGLLPEREEEVALSLDKDMELVRQARGLLRTLEPRGLGALSLEEFFYQEADGDSLLQELIQNHLESLVEEKWDEIPIDVPKERLQQARKKLTGFRPFPSYGLTVRTPEYSTPDVVLTKGEAGWSFAVQKIGLKRSSHYDGWDSQEGQDFLKACERQFRVLQRGVAQREQTLSELVAFLVEYQQPFLDEGGAYLKPLTYKEAAEQIGVHESTVSRTVKGKTAQTPFGLIPLKRFFAQGILKADGTTVSDVSIQERIKRWIEEEEKGEPLSDQALSDRLKEEGVRISRRTVAKYRDRVGMPSSRGRKKGNVNTSRA</sequence>
<dbReference type="RefSeq" id="WP_135328095.1">
    <property type="nucleotide sequence ID" value="NZ_SRJC01000003.1"/>
</dbReference>
<dbReference type="PANTHER" id="PTHR32248">
    <property type="entry name" value="RNA POLYMERASE SIGMA-54 FACTOR"/>
    <property type="match status" value="1"/>
</dbReference>
<feature type="region of interest" description="Disordered" evidence="9">
    <location>
        <begin position="385"/>
        <end position="411"/>
    </location>
</feature>
<keyword evidence="7" id="KW-0238">DNA-binding</keyword>
<dbReference type="AlphaFoldDB" id="A0A4Z0H0B8"/>
<dbReference type="GO" id="GO:0016779">
    <property type="term" value="F:nucleotidyltransferase activity"/>
    <property type="evidence" value="ECO:0007669"/>
    <property type="project" value="UniProtKB-KW"/>
</dbReference>
<evidence type="ECO:0000256" key="5">
    <source>
        <dbReference type="ARBA" id="ARBA00023015"/>
    </source>
</evidence>
<dbReference type="InterPro" id="IPR007634">
    <property type="entry name" value="RNA_pol_sigma_54_DNA-bd"/>
</dbReference>
<dbReference type="PROSITE" id="PS00718">
    <property type="entry name" value="SIGMA54_2"/>
    <property type="match status" value="1"/>
</dbReference>
<evidence type="ECO:0000259" key="10">
    <source>
        <dbReference type="Pfam" id="PF04552"/>
    </source>
</evidence>
<dbReference type="PIRSF" id="PIRSF000774">
    <property type="entry name" value="RpoN"/>
    <property type="match status" value="1"/>
</dbReference>
<dbReference type="GO" id="GO:0001216">
    <property type="term" value="F:DNA-binding transcription activator activity"/>
    <property type="evidence" value="ECO:0007669"/>
    <property type="project" value="InterPro"/>
</dbReference>
<dbReference type="NCBIfam" id="TIGR02395">
    <property type="entry name" value="rpoN_sigma"/>
    <property type="match status" value="1"/>
</dbReference>
<keyword evidence="4" id="KW-0548">Nucleotidyltransferase</keyword>
<dbReference type="InterPro" id="IPR000394">
    <property type="entry name" value="RNA_pol_sigma_54"/>
</dbReference>
<dbReference type="Proteomes" id="UP000297982">
    <property type="component" value="Unassembled WGS sequence"/>
</dbReference>
<keyword evidence="5" id="KW-0805">Transcription regulation</keyword>
<dbReference type="PRINTS" id="PR00045">
    <property type="entry name" value="SIGMA54FCT"/>
</dbReference>
<reference evidence="12 13" key="1">
    <citation type="journal article" date="2003" name="Int. J. Syst. Evol. Microbiol.">
        <title>Halobacillus salinus sp. nov., isolated from a salt lake on the coast of the East Sea in Korea.</title>
        <authorList>
            <person name="Yoon J.H."/>
            <person name="Kang K.H."/>
            <person name="Park Y.H."/>
        </authorList>
    </citation>
    <scope>NUCLEOTIDE SEQUENCE [LARGE SCALE GENOMIC DNA]</scope>
    <source>
        <strain evidence="12 13">HSL-3</strain>
    </source>
</reference>
<name>A0A4Z0H0B8_9BACI</name>
<evidence type="ECO:0000256" key="1">
    <source>
        <dbReference type="ARBA" id="ARBA00008798"/>
    </source>
</evidence>
<accession>A0A4Z0H0B8</accession>
<dbReference type="GO" id="GO:0016987">
    <property type="term" value="F:sigma factor activity"/>
    <property type="evidence" value="ECO:0007669"/>
    <property type="project" value="UniProtKB-KW"/>
</dbReference>
<protein>
    <submittedName>
        <fullName evidence="12">RNA polymerase factor sigma-54</fullName>
    </submittedName>
</protein>
<evidence type="ECO:0000256" key="2">
    <source>
        <dbReference type="ARBA" id="ARBA00022478"/>
    </source>
</evidence>
<dbReference type="Pfam" id="PF04552">
    <property type="entry name" value="Sigma54_DBD"/>
    <property type="match status" value="1"/>
</dbReference>
<dbReference type="Gene3D" id="1.10.10.60">
    <property type="entry name" value="Homeodomain-like"/>
    <property type="match status" value="1"/>
</dbReference>
<dbReference type="GO" id="GO:0006352">
    <property type="term" value="P:DNA-templated transcription initiation"/>
    <property type="evidence" value="ECO:0007669"/>
    <property type="project" value="InterPro"/>
</dbReference>
<feature type="domain" description="RNA polymerase sigma factor 54 DNA-binding" evidence="10">
    <location>
        <begin position="245"/>
        <end position="403"/>
    </location>
</feature>
<keyword evidence="8" id="KW-0804">Transcription</keyword>
<evidence type="ECO:0000256" key="3">
    <source>
        <dbReference type="ARBA" id="ARBA00022679"/>
    </source>
</evidence>
<evidence type="ECO:0000313" key="12">
    <source>
        <dbReference type="EMBL" id="TGB02473.1"/>
    </source>
</evidence>
<dbReference type="GO" id="GO:0000428">
    <property type="term" value="C:DNA-directed RNA polymerase complex"/>
    <property type="evidence" value="ECO:0007669"/>
    <property type="project" value="UniProtKB-KW"/>
</dbReference>
<dbReference type="EMBL" id="SRJC01000003">
    <property type="protein sequence ID" value="TGB02473.1"/>
    <property type="molecule type" value="Genomic_DNA"/>
</dbReference>
<evidence type="ECO:0000256" key="6">
    <source>
        <dbReference type="ARBA" id="ARBA00023082"/>
    </source>
</evidence>